<dbReference type="AlphaFoldDB" id="A0A6J7D7E9"/>
<protein>
    <submittedName>
        <fullName evidence="1">Unannotated protein</fullName>
    </submittedName>
</protein>
<accession>A0A6J7D7E9</accession>
<sequence length="47" mass="4979">MQSLGAVWAPENICDHRLAVAQKAVEIKGKASERIGLCTPGSCKHSS</sequence>
<gene>
    <name evidence="1" type="ORF">UFOPK3317_00510</name>
</gene>
<dbReference type="EMBL" id="CAFBLK010000067">
    <property type="protein sequence ID" value="CAB4863013.1"/>
    <property type="molecule type" value="Genomic_DNA"/>
</dbReference>
<reference evidence="1" key="1">
    <citation type="submission" date="2020-05" db="EMBL/GenBank/DDBJ databases">
        <authorList>
            <person name="Chiriac C."/>
            <person name="Salcher M."/>
            <person name="Ghai R."/>
            <person name="Kavagutti S V."/>
        </authorList>
    </citation>
    <scope>NUCLEOTIDE SEQUENCE</scope>
</reference>
<name>A0A6J7D7E9_9ZZZZ</name>
<evidence type="ECO:0000313" key="1">
    <source>
        <dbReference type="EMBL" id="CAB4863013.1"/>
    </source>
</evidence>
<organism evidence="1">
    <name type="scientific">freshwater metagenome</name>
    <dbReference type="NCBI Taxonomy" id="449393"/>
    <lineage>
        <taxon>unclassified sequences</taxon>
        <taxon>metagenomes</taxon>
        <taxon>ecological metagenomes</taxon>
    </lineage>
</organism>
<proteinExistence type="predicted"/>